<reference evidence="5" key="1">
    <citation type="submission" date="2017-02" db="UniProtKB">
        <authorList>
            <consortium name="WormBaseParasite"/>
        </authorList>
    </citation>
    <scope>IDENTIFICATION</scope>
</reference>
<dbReference type="PANTHER" id="PTHR10666">
    <property type="entry name" value="UBIQUITIN"/>
    <property type="match status" value="1"/>
</dbReference>
<dbReference type="EMBL" id="UZAE01012774">
    <property type="protein sequence ID" value="VDO06582.1"/>
    <property type="molecule type" value="Genomic_DNA"/>
</dbReference>
<feature type="domain" description="Ubiquitin-like" evidence="2">
    <location>
        <begin position="3"/>
        <end position="69"/>
    </location>
</feature>
<dbReference type="SMART" id="SM00213">
    <property type="entry name" value="UBQ"/>
    <property type="match status" value="2"/>
</dbReference>
<evidence type="ECO:0000313" key="4">
    <source>
        <dbReference type="Proteomes" id="UP000278807"/>
    </source>
</evidence>
<evidence type="ECO:0000256" key="1">
    <source>
        <dbReference type="SAM" id="MobiDB-lite"/>
    </source>
</evidence>
<dbReference type="InterPro" id="IPR000626">
    <property type="entry name" value="Ubiquitin-like_dom"/>
</dbReference>
<dbReference type="WBParaSite" id="HNAJ_0000985501-mRNA-1">
    <property type="protein sequence ID" value="HNAJ_0000985501-mRNA-1"/>
    <property type="gene ID" value="HNAJ_0000985501"/>
</dbReference>
<proteinExistence type="predicted"/>
<dbReference type="InterPro" id="IPR050158">
    <property type="entry name" value="Ubiquitin_ubiquitin-like"/>
</dbReference>
<keyword evidence="4" id="KW-1185">Reference proteome</keyword>
<evidence type="ECO:0000259" key="2">
    <source>
        <dbReference type="PROSITE" id="PS50053"/>
    </source>
</evidence>
<feature type="domain" description="Ubiquitin-like" evidence="2">
    <location>
        <begin position="81"/>
        <end position="158"/>
    </location>
</feature>
<gene>
    <name evidence="3" type="ORF">HNAJ_LOCUS9850</name>
</gene>
<evidence type="ECO:0000313" key="3">
    <source>
        <dbReference type="EMBL" id="VDO06582.1"/>
    </source>
</evidence>
<evidence type="ECO:0000313" key="5">
    <source>
        <dbReference type="WBParaSite" id="HNAJ_0000985501-mRNA-1"/>
    </source>
</evidence>
<dbReference type="Proteomes" id="UP000278807">
    <property type="component" value="Unassembled WGS sequence"/>
</dbReference>
<feature type="region of interest" description="Disordered" evidence="1">
    <location>
        <begin position="177"/>
        <end position="201"/>
    </location>
</feature>
<sequence>MILHITVTFRQRILLQLKINSSLTIDSLKDFIEQATGIPSQYQTLTYNGVLLDVNHTIRDYRLPQTVSICLDIPLAYPSKYIIYVKTPFHNQLVKVRVGLEGTIDELKRAISHHENMSLDQAIIVHNSCVLGEENGGQTLISLGIREDSEVEIILRRTKFGSVKDCMEKKAKKEKISDLPPSGFSTMDGDSEVEVGNYRIK</sequence>
<dbReference type="CDD" id="cd17039">
    <property type="entry name" value="Ubl_ubiquitin_like"/>
    <property type="match status" value="1"/>
</dbReference>
<dbReference type="PROSITE" id="PS50053">
    <property type="entry name" value="UBIQUITIN_2"/>
    <property type="match status" value="2"/>
</dbReference>
<protein>
    <submittedName>
        <fullName evidence="5">Ubiquitin-like domain-containing protein</fullName>
    </submittedName>
</protein>
<dbReference type="SUPFAM" id="SSF54236">
    <property type="entry name" value="Ubiquitin-like"/>
    <property type="match status" value="2"/>
</dbReference>
<dbReference type="AlphaFoldDB" id="A0A0R3TQM9"/>
<dbReference type="OrthoDB" id="6232708at2759"/>
<dbReference type="Gene3D" id="3.10.20.90">
    <property type="entry name" value="Phosphatidylinositol 3-kinase Catalytic Subunit, Chain A, domain 1"/>
    <property type="match status" value="2"/>
</dbReference>
<dbReference type="Pfam" id="PF00240">
    <property type="entry name" value="ubiquitin"/>
    <property type="match status" value="2"/>
</dbReference>
<name>A0A0R3TQM9_RODNA</name>
<reference evidence="3 4" key="2">
    <citation type="submission" date="2018-11" db="EMBL/GenBank/DDBJ databases">
        <authorList>
            <consortium name="Pathogen Informatics"/>
        </authorList>
    </citation>
    <scope>NUCLEOTIDE SEQUENCE [LARGE SCALE GENOMIC DNA]</scope>
</reference>
<organism evidence="5">
    <name type="scientific">Rodentolepis nana</name>
    <name type="common">Dwarf tapeworm</name>
    <name type="synonym">Hymenolepis nana</name>
    <dbReference type="NCBI Taxonomy" id="102285"/>
    <lineage>
        <taxon>Eukaryota</taxon>
        <taxon>Metazoa</taxon>
        <taxon>Spiralia</taxon>
        <taxon>Lophotrochozoa</taxon>
        <taxon>Platyhelminthes</taxon>
        <taxon>Cestoda</taxon>
        <taxon>Eucestoda</taxon>
        <taxon>Cyclophyllidea</taxon>
        <taxon>Hymenolepididae</taxon>
        <taxon>Rodentolepis</taxon>
    </lineage>
</organism>
<dbReference type="InterPro" id="IPR029071">
    <property type="entry name" value="Ubiquitin-like_domsf"/>
</dbReference>
<accession>A0A0R3TQM9</accession>